<organism evidence="4 5">
    <name type="scientific">Acetobacter malorum</name>
    <dbReference type="NCBI Taxonomy" id="178901"/>
    <lineage>
        <taxon>Bacteria</taxon>
        <taxon>Pseudomonadati</taxon>
        <taxon>Pseudomonadota</taxon>
        <taxon>Alphaproteobacteria</taxon>
        <taxon>Acetobacterales</taxon>
        <taxon>Acetobacteraceae</taxon>
        <taxon>Acetobacter</taxon>
    </lineage>
</organism>
<keyword evidence="1" id="KW-0805">Transcription regulation</keyword>
<dbReference type="SMART" id="SM00422">
    <property type="entry name" value="HTH_MERR"/>
    <property type="match status" value="1"/>
</dbReference>
<dbReference type="RefSeq" id="WP_043549127.1">
    <property type="nucleotide sequence ID" value="NZ_LHZF01000113.1"/>
</dbReference>
<dbReference type="Pfam" id="PF00376">
    <property type="entry name" value="MerR"/>
    <property type="match status" value="1"/>
</dbReference>
<dbReference type="PANTHER" id="PTHR30204:SF92">
    <property type="entry name" value="HTH-TYPE TRANSCRIPTIONAL REGULATOR ZNTR"/>
    <property type="match status" value="1"/>
</dbReference>
<evidence type="ECO:0000313" key="4">
    <source>
        <dbReference type="EMBL" id="KXV19501.1"/>
    </source>
</evidence>
<reference evidence="4 5" key="1">
    <citation type="submission" date="2015-06" db="EMBL/GenBank/DDBJ databases">
        <title>Improved classification and identification of acetic acid bacteria using matrix-assisted laser desorption/ionization time-of-flight mass spectrometry; Gluconobacter nephelii and Gluconobacter uchimurae are later heterotypic synonyms of Gluconobacter japonicus and Gluconobacter oxydans, respectively.</title>
        <authorList>
            <person name="Li L."/>
            <person name="Cleenwerck I."/>
            <person name="De Vuyst L."/>
            <person name="Vandamme P."/>
        </authorList>
    </citation>
    <scope>NUCLEOTIDE SEQUENCE [LARGE SCALE GENOMIC DNA]</scope>
    <source>
        <strain evidence="4 5">LMG 1552</strain>
    </source>
</reference>
<dbReference type="GO" id="GO:0003677">
    <property type="term" value="F:DNA binding"/>
    <property type="evidence" value="ECO:0007669"/>
    <property type="project" value="UniProtKB-KW"/>
</dbReference>
<keyword evidence="2" id="KW-0238">DNA-binding</keyword>
<dbReference type="PANTHER" id="PTHR30204">
    <property type="entry name" value="REDOX-CYCLING DRUG-SENSING TRANSCRIPTIONAL ACTIVATOR SOXR"/>
    <property type="match status" value="1"/>
</dbReference>
<evidence type="ECO:0000313" key="5">
    <source>
        <dbReference type="Proteomes" id="UP000075526"/>
    </source>
</evidence>
<dbReference type="InterPro" id="IPR015358">
    <property type="entry name" value="Tscrpt_reg_MerR_DNA-bd"/>
</dbReference>
<dbReference type="EMBL" id="LHZF01000113">
    <property type="protein sequence ID" value="KXV19501.1"/>
    <property type="molecule type" value="Genomic_DNA"/>
</dbReference>
<evidence type="ECO:0000256" key="3">
    <source>
        <dbReference type="ARBA" id="ARBA00023163"/>
    </source>
</evidence>
<dbReference type="PROSITE" id="PS50937">
    <property type="entry name" value="HTH_MERR_2"/>
    <property type="match status" value="1"/>
</dbReference>
<accession>A0A087PYK6</accession>
<evidence type="ECO:0000256" key="1">
    <source>
        <dbReference type="ARBA" id="ARBA00023015"/>
    </source>
</evidence>
<protein>
    <submittedName>
        <fullName evidence="4">MerR family transcriptional regulator</fullName>
    </submittedName>
</protein>
<dbReference type="GO" id="GO:0003700">
    <property type="term" value="F:DNA-binding transcription factor activity"/>
    <property type="evidence" value="ECO:0007669"/>
    <property type="project" value="InterPro"/>
</dbReference>
<dbReference type="InterPro" id="IPR047057">
    <property type="entry name" value="MerR_fam"/>
</dbReference>
<dbReference type="PRINTS" id="PR00040">
    <property type="entry name" value="HTHMERR"/>
</dbReference>
<dbReference type="Gene3D" id="1.10.1660.10">
    <property type="match status" value="1"/>
</dbReference>
<dbReference type="CDD" id="cd04785">
    <property type="entry name" value="HTH_CadR-PbrR-like"/>
    <property type="match status" value="1"/>
</dbReference>
<dbReference type="PROSITE" id="PS00552">
    <property type="entry name" value="HTH_MERR_1"/>
    <property type="match status" value="1"/>
</dbReference>
<dbReference type="InterPro" id="IPR000551">
    <property type="entry name" value="MerR-type_HTH_dom"/>
</dbReference>
<dbReference type="SUPFAM" id="SSF46955">
    <property type="entry name" value="Putative DNA-binding domain"/>
    <property type="match status" value="1"/>
</dbReference>
<keyword evidence="3" id="KW-0804">Transcription</keyword>
<dbReference type="Pfam" id="PF09278">
    <property type="entry name" value="MerR-DNA-bind"/>
    <property type="match status" value="1"/>
</dbReference>
<name>A0A087PYK6_9PROT</name>
<comment type="caution">
    <text evidence="4">The sequence shown here is derived from an EMBL/GenBank/DDBJ whole genome shotgun (WGS) entry which is preliminary data.</text>
</comment>
<proteinExistence type="predicted"/>
<sequence>MFSIGKLSQQTGVKVPTIRYYEQVGLLPEPSRNEGGQRIYDIRSRERLNFIRHARELGFPLEDIRELLALSDDPEQSCEAVDAIARRQLAEVEHRISRLNVLRQELERMVKQCACGTVKTCHVIQVLGDHGLCEADHEGSSAHGISR</sequence>
<gene>
    <name evidence="4" type="ORF">AD933_01685</name>
</gene>
<evidence type="ECO:0000256" key="2">
    <source>
        <dbReference type="ARBA" id="ARBA00023125"/>
    </source>
</evidence>
<dbReference type="InterPro" id="IPR009061">
    <property type="entry name" value="DNA-bd_dom_put_sf"/>
</dbReference>
<dbReference type="AlphaFoldDB" id="A0A087PYK6"/>
<dbReference type="PATRIC" id="fig|178901.10.peg.10"/>
<dbReference type="Proteomes" id="UP000075526">
    <property type="component" value="Unassembled WGS sequence"/>
</dbReference>